<dbReference type="Proteomes" id="UP000887565">
    <property type="component" value="Unplaced"/>
</dbReference>
<evidence type="ECO:0000313" key="2">
    <source>
        <dbReference type="Proteomes" id="UP000887565"/>
    </source>
</evidence>
<dbReference type="WBParaSite" id="nRc.2.0.1.t11133-RA">
    <property type="protein sequence ID" value="nRc.2.0.1.t11133-RA"/>
    <property type="gene ID" value="nRc.2.0.1.g11133"/>
</dbReference>
<protein>
    <submittedName>
        <fullName evidence="3">Uncharacterized protein</fullName>
    </submittedName>
</protein>
<keyword evidence="1" id="KW-1133">Transmembrane helix</keyword>
<feature type="transmembrane region" description="Helical" evidence="1">
    <location>
        <begin position="32"/>
        <end position="51"/>
    </location>
</feature>
<accession>A0A915IBH3</accession>
<organism evidence="2 3">
    <name type="scientific">Romanomermis culicivorax</name>
    <name type="common">Nematode worm</name>
    <dbReference type="NCBI Taxonomy" id="13658"/>
    <lineage>
        <taxon>Eukaryota</taxon>
        <taxon>Metazoa</taxon>
        <taxon>Ecdysozoa</taxon>
        <taxon>Nematoda</taxon>
        <taxon>Enoplea</taxon>
        <taxon>Dorylaimia</taxon>
        <taxon>Mermithida</taxon>
        <taxon>Mermithoidea</taxon>
        <taxon>Mermithidae</taxon>
        <taxon>Romanomermis</taxon>
    </lineage>
</organism>
<reference evidence="3" key="1">
    <citation type="submission" date="2022-11" db="UniProtKB">
        <authorList>
            <consortium name="WormBaseParasite"/>
        </authorList>
    </citation>
    <scope>IDENTIFICATION</scope>
</reference>
<dbReference type="AlphaFoldDB" id="A0A915IBH3"/>
<keyword evidence="1" id="KW-0812">Transmembrane</keyword>
<evidence type="ECO:0000256" key="1">
    <source>
        <dbReference type="SAM" id="Phobius"/>
    </source>
</evidence>
<evidence type="ECO:0000313" key="3">
    <source>
        <dbReference type="WBParaSite" id="nRc.2.0.1.t11133-RA"/>
    </source>
</evidence>
<proteinExistence type="predicted"/>
<name>A0A915IBH3_ROMCU</name>
<keyword evidence="1" id="KW-0472">Membrane</keyword>
<keyword evidence="2" id="KW-1185">Reference proteome</keyword>
<sequence length="81" mass="9210">MSSLEFLNSESMNMVFSTDSPLLPKDEESGSTFKNAVAVVLPMMCLIFIVYKTEISCCKRLKNSKPQEKILRELIRFSAKD</sequence>